<dbReference type="InterPro" id="IPR013948">
    <property type="entry name" value="DNA_replication_reg_Sld3_C"/>
</dbReference>
<name>A0ABR0F021_ZASCE</name>
<gene>
    <name evidence="3" type="ORF">PRZ48_000153</name>
</gene>
<feature type="compositionally biased region" description="Basic and acidic residues" evidence="1">
    <location>
        <begin position="632"/>
        <end position="642"/>
    </location>
</feature>
<sequence length="867" mass="96399">MSFVTNSARNEPGKTRKRTWEESEDDIDRRPFNIRVSLYAGIGDDVEKLRDLQQDSSDPFARPRTFTPICLLPRSKLPLAYLDTAHDGSRMFTAHIQSLEAGDEENLLIVEDQVERRMYAVERVQHRRYALCRLGEGVKMEDLTGQRKGSGQHSHLKRKRRAIEVGEGGKPWWTNVGIEADVENLPVLKEDIPKLSMLRKQRHELSDKTQVADLPNNDVSTTAVAPGVLDKTTSAPGPAVTQDSLEELAKAYLDALYLSRTPVAYFVKGPLARARAAFTSQPAELIAFLRATVLTVNVTDKKYRETITEHIKELPLQDSPEDRRRKRKRKWKPRRDKYGLFVDEKDYLEQWWRGDDDDRSALDSTEKIDAVIRRRSQRLRSRETFLQVVLILEIVALEASAVKAAVTSAPEPQPIDLQADESQAGTEDKKMKKKKEVDMPALLDSLLDRLVIWQSIALESPTKSMDNLDDKEEVSDDLKSFASEVIIPFFAARIHDQANAASKKLGGPTQPHPSKSKTSAPRKPGEPALRQPPAKKPRKPPEKVPSDALNKVTKRQPSLHRAATDSDALSDMIKREMSETPPMDSIPMSRKGSQQRGAHAQRKRPNLLESLTRREVDLSAMSQATEAKLKKKTELQEKMRDAIDTLKKPNRSRAVEEHAKTTDESFAKAIAKGKSNAQRKVMEKNPVAVTATPRHVKATPAANKNLYQDAGYSRSTGSTSMVPGTSARQLAVPGEIPNSSLAVPQTGHRPRQGGASLIDGTPSRGGFAKYMPPALSSNPGTLLESPTATRKSQILSTPAKVSKMPSLVESPLSKVPGSSLKGRTYSPNKHLAISSNEQREDSGIAINEDAALYNALGWDDDEYEELP</sequence>
<accession>A0ABR0F021</accession>
<reference evidence="3 4" key="1">
    <citation type="journal article" date="2023" name="G3 (Bethesda)">
        <title>A chromosome-level genome assembly of Zasmidium syzygii isolated from banana leaves.</title>
        <authorList>
            <person name="van Westerhoven A.C."/>
            <person name="Mehrabi R."/>
            <person name="Talebi R."/>
            <person name="Steentjes M.B.F."/>
            <person name="Corcolon B."/>
            <person name="Chong P.A."/>
            <person name="Kema G.H.J."/>
            <person name="Seidl M.F."/>
        </authorList>
    </citation>
    <scope>NUCLEOTIDE SEQUENCE [LARGE SCALE GENOMIC DNA]</scope>
    <source>
        <strain evidence="3 4">P124</strain>
    </source>
</reference>
<feature type="domain" description="DNA replication regulator Sld3 C-terminal" evidence="2">
    <location>
        <begin position="243"/>
        <end position="764"/>
    </location>
</feature>
<feature type="compositionally biased region" description="Polar residues" evidence="1">
    <location>
        <begin position="713"/>
        <end position="724"/>
    </location>
</feature>
<evidence type="ECO:0000259" key="2">
    <source>
        <dbReference type="Pfam" id="PF08639"/>
    </source>
</evidence>
<organism evidence="3 4">
    <name type="scientific">Zasmidium cellare</name>
    <name type="common">Wine cellar mold</name>
    <name type="synonym">Racodium cellare</name>
    <dbReference type="NCBI Taxonomy" id="395010"/>
    <lineage>
        <taxon>Eukaryota</taxon>
        <taxon>Fungi</taxon>
        <taxon>Dikarya</taxon>
        <taxon>Ascomycota</taxon>
        <taxon>Pezizomycotina</taxon>
        <taxon>Dothideomycetes</taxon>
        <taxon>Dothideomycetidae</taxon>
        <taxon>Mycosphaerellales</taxon>
        <taxon>Mycosphaerellaceae</taxon>
        <taxon>Zasmidium</taxon>
    </lineage>
</organism>
<feature type="compositionally biased region" description="Polar residues" evidence="1">
    <location>
        <begin position="775"/>
        <end position="796"/>
    </location>
</feature>
<protein>
    <recommendedName>
        <fullName evidence="2">DNA replication regulator Sld3 C-terminal domain-containing protein</fullName>
    </recommendedName>
</protein>
<dbReference type="InterPro" id="IPR042511">
    <property type="entry name" value="Sld3"/>
</dbReference>
<feature type="region of interest" description="Disordered" evidence="1">
    <location>
        <begin position="1"/>
        <end position="25"/>
    </location>
</feature>
<evidence type="ECO:0000256" key="1">
    <source>
        <dbReference type="SAM" id="MobiDB-lite"/>
    </source>
</evidence>
<dbReference type="Proteomes" id="UP001305779">
    <property type="component" value="Unassembled WGS sequence"/>
</dbReference>
<dbReference type="Pfam" id="PF08639">
    <property type="entry name" value="Sld3_STD"/>
    <property type="match status" value="1"/>
</dbReference>
<feature type="compositionally biased region" description="Basic and acidic residues" evidence="1">
    <location>
        <begin position="11"/>
        <end position="25"/>
    </location>
</feature>
<evidence type="ECO:0000313" key="4">
    <source>
        <dbReference type="Proteomes" id="UP001305779"/>
    </source>
</evidence>
<feature type="region of interest" description="Disordered" evidence="1">
    <location>
        <begin position="407"/>
        <end position="434"/>
    </location>
</feature>
<feature type="region of interest" description="Disordered" evidence="1">
    <location>
        <begin position="673"/>
        <end position="724"/>
    </location>
</feature>
<keyword evidence="4" id="KW-1185">Reference proteome</keyword>
<evidence type="ECO:0000313" key="3">
    <source>
        <dbReference type="EMBL" id="KAK4506423.1"/>
    </source>
</evidence>
<dbReference type="Gene3D" id="1.20.58.2130">
    <property type="match status" value="1"/>
</dbReference>
<dbReference type="EMBL" id="JAXOVC010000001">
    <property type="protein sequence ID" value="KAK4506423.1"/>
    <property type="molecule type" value="Genomic_DNA"/>
</dbReference>
<feature type="region of interest" description="Disordered" evidence="1">
    <location>
        <begin position="501"/>
        <end position="642"/>
    </location>
</feature>
<comment type="caution">
    <text evidence="3">The sequence shown here is derived from an EMBL/GenBank/DDBJ whole genome shotgun (WGS) entry which is preliminary data.</text>
</comment>
<proteinExistence type="predicted"/>
<dbReference type="PANTHER" id="PTHR28067">
    <property type="entry name" value="DNA REPLICATION REGULATOR SLD3"/>
    <property type="match status" value="1"/>
</dbReference>
<dbReference type="PANTHER" id="PTHR28067:SF1">
    <property type="entry name" value="DNA REPLICATION REGULATOR SLD3"/>
    <property type="match status" value="1"/>
</dbReference>
<feature type="region of interest" description="Disordered" evidence="1">
    <location>
        <begin position="737"/>
        <end position="842"/>
    </location>
</feature>